<accession>A0A3E0IKM2</accession>
<reference evidence="2 3" key="1">
    <citation type="journal article" date="2018" name="Vet. Microbiol.">
        <title>Characterisation of Staphylococcus felis isolated from cats using whole genome sequencing.</title>
        <authorList>
            <person name="Worthing K."/>
            <person name="Pang S."/>
            <person name="Trott D.J."/>
            <person name="Abraham S."/>
            <person name="Coombs G.W."/>
            <person name="Jordan D."/>
            <person name="McIntyre L."/>
            <person name="Davies M.R."/>
            <person name="Norris J."/>
        </authorList>
    </citation>
    <scope>NUCLEOTIDE SEQUENCE [LARGE SCALE GENOMIC DNA]</scope>
    <source>
        <strain evidence="2 3">F9</strain>
    </source>
</reference>
<sequence length="112" mass="12543">GLGTVIYLIFNGAVLGSSIQTASKFQDMDISEIVLALLPHGIFEIPAMIISGLIGFQIIEYLLLFFSNNISVLIKDFLKQLLLRIIIVLILTTLAGVIEWYITFKFFKGDYL</sequence>
<feature type="non-terminal residue" evidence="2">
    <location>
        <position position="1"/>
    </location>
</feature>
<keyword evidence="1" id="KW-0472">Membrane</keyword>
<dbReference type="PANTHER" id="PTHR35337">
    <property type="entry name" value="SLR1478 PROTEIN"/>
    <property type="match status" value="1"/>
</dbReference>
<evidence type="ECO:0000256" key="1">
    <source>
        <dbReference type="SAM" id="Phobius"/>
    </source>
</evidence>
<dbReference type="InterPro" id="IPR002798">
    <property type="entry name" value="SpoIIM-like"/>
</dbReference>
<evidence type="ECO:0000313" key="2">
    <source>
        <dbReference type="EMBL" id="REH88892.1"/>
    </source>
</evidence>
<dbReference type="PANTHER" id="PTHR35337:SF1">
    <property type="entry name" value="SLR1478 PROTEIN"/>
    <property type="match status" value="1"/>
</dbReference>
<gene>
    <name evidence="2" type="ORF">DOS83_13865</name>
</gene>
<feature type="transmembrane region" description="Helical" evidence="1">
    <location>
        <begin position="45"/>
        <end position="69"/>
    </location>
</feature>
<organism evidence="2 3">
    <name type="scientific">Staphylococcus felis</name>
    <dbReference type="NCBI Taxonomy" id="46127"/>
    <lineage>
        <taxon>Bacteria</taxon>
        <taxon>Bacillati</taxon>
        <taxon>Bacillota</taxon>
        <taxon>Bacilli</taxon>
        <taxon>Bacillales</taxon>
        <taxon>Staphylococcaceae</taxon>
        <taxon>Staphylococcus</taxon>
    </lineage>
</organism>
<protein>
    <recommendedName>
        <fullName evidence="4">Stage II sporulation protein M</fullName>
    </recommendedName>
</protein>
<keyword evidence="1" id="KW-1133">Transmembrane helix</keyword>
<dbReference type="AlphaFoldDB" id="A0A3E0IKM2"/>
<evidence type="ECO:0000313" key="3">
    <source>
        <dbReference type="Proteomes" id="UP000256562"/>
    </source>
</evidence>
<evidence type="ECO:0008006" key="4">
    <source>
        <dbReference type="Google" id="ProtNLM"/>
    </source>
</evidence>
<proteinExistence type="predicted"/>
<dbReference type="RefSeq" id="WP_181897861.1">
    <property type="nucleotide sequence ID" value="NZ_QKXQ01000718.1"/>
</dbReference>
<comment type="caution">
    <text evidence="2">The sequence shown here is derived from an EMBL/GenBank/DDBJ whole genome shotgun (WGS) entry which is preliminary data.</text>
</comment>
<keyword evidence="1" id="KW-0812">Transmembrane</keyword>
<dbReference type="EMBL" id="QKXQ01000718">
    <property type="protein sequence ID" value="REH88892.1"/>
    <property type="molecule type" value="Genomic_DNA"/>
</dbReference>
<feature type="transmembrane region" description="Helical" evidence="1">
    <location>
        <begin position="81"/>
        <end position="102"/>
    </location>
</feature>
<dbReference type="Pfam" id="PF01944">
    <property type="entry name" value="SpoIIM"/>
    <property type="match status" value="1"/>
</dbReference>
<name>A0A3E0IKM2_9STAP</name>
<dbReference type="Proteomes" id="UP000256562">
    <property type="component" value="Unassembled WGS sequence"/>
</dbReference>